<evidence type="ECO:0000256" key="1">
    <source>
        <dbReference type="SAM" id="MobiDB-lite"/>
    </source>
</evidence>
<reference evidence="2" key="1">
    <citation type="submission" date="2022-07" db="EMBL/GenBank/DDBJ databases">
        <title>Genome Sequence of Xylaria arbuscula.</title>
        <authorList>
            <person name="Buettner E."/>
        </authorList>
    </citation>
    <scope>NUCLEOTIDE SEQUENCE</scope>
    <source>
        <strain evidence="2">VT107</strain>
    </source>
</reference>
<evidence type="ECO:0000313" key="2">
    <source>
        <dbReference type="EMBL" id="KAJ3553723.1"/>
    </source>
</evidence>
<feature type="region of interest" description="Disordered" evidence="1">
    <location>
        <begin position="1"/>
        <end position="92"/>
    </location>
</feature>
<accession>A0A9W8N4C0</accession>
<dbReference type="AlphaFoldDB" id="A0A9W8N4C0"/>
<feature type="compositionally biased region" description="Basic and acidic residues" evidence="1">
    <location>
        <begin position="41"/>
        <end position="60"/>
    </location>
</feature>
<evidence type="ECO:0000313" key="3">
    <source>
        <dbReference type="Proteomes" id="UP001148614"/>
    </source>
</evidence>
<dbReference type="EMBL" id="JANPWZ010003224">
    <property type="protein sequence ID" value="KAJ3553723.1"/>
    <property type="molecule type" value="Genomic_DNA"/>
</dbReference>
<keyword evidence="3" id="KW-1185">Reference proteome</keyword>
<name>A0A9W8N4C0_9PEZI</name>
<comment type="caution">
    <text evidence="2">The sequence shown here is derived from an EMBL/GenBank/DDBJ whole genome shotgun (WGS) entry which is preliminary data.</text>
</comment>
<dbReference type="Proteomes" id="UP001148614">
    <property type="component" value="Unassembled WGS sequence"/>
</dbReference>
<protein>
    <submittedName>
        <fullName evidence="2">Uncharacterized protein</fullName>
    </submittedName>
</protein>
<gene>
    <name evidence="2" type="ORF">NPX13_g10816</name>
</gene>
<proteinExistence type="predicted"/>
<organism evidence="2 3">
    <name type="scientific">Xylaria arbuscula</name>
    <dbReference type="NCBI Taxonomy" id="114810"/>
    <lineage>
        <taxon>Eukaryota</taxon>
        <taxon>Fungi</taxon>
        <taxon>Dikarya</taxon>
        <taxon>Ascomycota</taxon>
        <taxon>Pezizomycotina</taxon>
        <taxon>Sordariomycetes</taxon>
        <taxon>Xylariomycetidae</taxon>
        <taxon>Xylariales</taxon>
        <taxon>Xylariaceae</taxon>
        <taxon>Xylaria</taxon>
    </lineage>
</organism>
<sequence length="92" mass="10088">MAPTQPENAQTASATNNEQRQSPQGEMQEISLQPMASQPMDPERPHEDSQMNLRGGDRGGWDGTVLVWSTTTVPIERDSAGPHRSRALATFN</sequence>
<dbReference type="VEuPathDB" id="FungiDB:F4678DRAFT_324894"/>
<feature type="compositionally biased region" description="Polar residues" evidence="1">
    <location>
        <begin position="1"/>
        <end position="36"/>
    </location>
</feature>